<organism evidence="2 3">
    <name type="scientific">Roseovarius albus</name>
    <dbReference type="NCBI Taxonomy" id="1247867"/>
    <lineage>
        <taxon>Bacteria</taxon>
        <taxon>Pseudomonadati</taxon>
        <taxon>Pseudomonadota</taxon>
        <taxon>Alphaproteobacteria</taxon>
        <taxon>Rhodobacterales</taxon>
        <taxon>Roseobacteraceae</taxon>
        <taxon>Roseovarius</taxon>
    </lineage>
</organism>
<keyword evidence="3" id="KW-1185">Reference proteome</keyword>
<accession>A0A1X6YZX6</accession>
<name>A0A1X6YZX6_9RHOB</name>
<evidence type="ECO:0000313" key="3">
    <source>
        <dbReference type="Proteomes" id="UP000193061"/>
    </source>
</evidence>
<protein>
    <submittedName>
        <fullName evidence="2">Uncharacterized protein</fullName>
    </submittedName>
</protein>
<sequence length="116" mass="12557">MKRRHFVSALLCAGTILFVPQAFAGDISISGTYLTSGRNVEGQSYEGTAHIVQDESFVSIEWQIGSQHIKGAGAIDGKIVTVDWGSEYPVVYLVMPDGELHGTWADGLAFDKLTPQ</sequence>
<proteinExistence type="predicted"/>
<dbReference type="OrthoDB" id="9810038at2"/>
<keyword evidence="1" id="KW-0732">Signal</keyword>
<dbReference type="EMBL" id="FWFX01000004">
    <property type="protein sequence ID" value="SLN34441.1"/>
    <property type="molecule type" value="Genomic_DNA"/>
</dbReference>
<reference evidence="2 3" key="1">
    <citation type="submission" date="2017-03" db="EMBL/GenBank/DDBJ databases">
        <authorList>
            <person name="Afonso C.L."/>
            <person name="Miller P.J."/>
            <person name="Scott M.A."/>
            <person name="Spackman E."/>
            <person name="Goraichik I."/>
            <person name="Dimitrov K.M."/>
            <person name="Suarez D.L."/>
            <person name="Swayne D.E."/>
        </authorList>
    </citation>
    <scope>NUCLEOTIDE SEQUENCE [LARGE SCALE GENOMIC DNA]</scope>
    <source>
        <strain evidence="2 3">CECT 7450</strain>
    </source>
</reference>
<feature type="chain" id="PRO_5012507706" evidence="1">
    <location>
        <begin position="25"/>
        <end position="116"/>
    </location>
</feature>
<evidence type="ECO:0000313" key="2">
    <source>
        <dbReference type="EMBL" id="SLN34441.1"/>
    </source>
</evidence>
<feature type="signal peptide" evidence="1">
    <location>
        <begin position="1"/>
        <end position="24"/>
    </location>
</feature>
<dbReference type="Proteomes" id="UP000193061">
    <property type="component" value="Unassembled WGS sequence"/>
</dbReference>
<dbReference type="AlphaFoldDB" id="A0A1X6YZX6"/>
<evidence type="ECO:0000256" key="1">
    <source>
        <dbReference type="SAM" id="SignalP"/>
    </source>
</evidence>
<dbReference type="RefSeq" id="WP_143534393.1">
    <property type="nucleotide sequence ID" value="NZ_FWFX01000004.1"/>
</dbReference>
<gene>
    <name evidence="2" type="ORF">ROA7450_01549</name>
</gene>